<dbReference type="InterPro" id="IPR025452">
    <property type="entry name" value="DUF4218"/>
</dbReference>
<dbReference type="InterPro" id="IPR029480">
    <property type="entry name" value="Transpos_assoc"/>
</dbReference>
<dbReference type="PANTHER" id="PTHR48258:SF3">
    <property type="entry name" value="FK506-BINDING PROTEIN 4-LIKE ISOFORM X1"/>
    <property type="match status" value="1"/>
</dbReference>
<evidence type="ECO:0000259" key="4">
    <source>
        <dbReference type="Pfam" id="PF13963"/>
    </source>
</evidence>
<dbReference type="AlphaFoldDB" id="A0AAW1XJ99"/>
<dbReference type="PANTHER" id="PTHR48258">
    <property type="entry name" value="DUF4218 DOMAIN-CONTAINING PROTEIN-RELATED"/>
    <property type="match status" value="1"/>
</dbReference>
<name>A0AAW1XJ99_RUBAR</name>
<dbReference type="InterPro" id="IPR025312">
    <property type="entry name" value="DUF4216"/>
</dbReference>
<proteinExistence type="predicted"/>
<dbReference type="Proteomes" id="UP001457282">
    <property type="component" value="Unassembled WGS sequence"/>
</dbReference>
<organism evidence="5 6">
    <name type="scientific">Rubus argutus</name>
    <name type="common">Southern blackberry</name>
    <dbReference type="NCBI Taxonomy" id="59490"/>
    <lineage>
        <taxon>Eukaryota</taxon>
        <taxon>Viridiplantae</taxon>
        <taxon>Streptophyta</taxon>
        <taxon>Embryophyta</taxon>
        <taxon>Tracheophyta</taxon>
        <taxon>Spermatophyta</taxon>
        <taxon>Magnoliopsida</taxon>
        <taxon>eudicotyledons</taxon>
        <taxon>Gunneridae</taxon>
        <taxon>Pentapetalae</taxon>
        <taxon>rosids</taxon>
        <taxon>fabids</taxon>
        <taxon>Rosales</taxon>
        <taxon>Rosaceae</taxon>
        <taxon>Rosoideae</taxon>
        <taxon>Rosoideae incertae sedis</taxon>
        <taxon>Rubus</taxon>
    </lineage>
</organism>
<feature type="region of interest" description="Disordered" evidence="1">
    <location>
        <begin position="80"/>
        <end position="112"/>
    </location>
</feature>
<protein>
    <recommendedName>
        <fullName evidence="7">Transposon protein, putative, CACTA, En/Spm sub-class</fullName>
    </recommendedName>
</protein>
<evidence type="ECO:0000259" key="2">
    <source>
        <dbReference type="Pfam" id="PF13952"/>
    </source>
</evidence>
<evidence type="ECO:0000313" key="6">
    <source>
        <dbReference type="Proteomes" id="UP001457282"/>
    </source>
</evidence>
<feature type="domain" description="DUF4216" evidence="2">
    <location>
        <begin position="367"/>
        <end position="433"/>
    </location>
</feature>
<evidence type="ECO:0000313" key="5">
    <source>
        <dbReference type="EMBL" id="KAK9936381.1"/>
    </source>
</evidence>
<evidence type="ECO:0000256" key="1">
    <source>
        <dbReference type="SAM" id="MobiDB-lite"/>
    </source>
</evidence>
<dbReference type="Pfam" id="PF13963">
    <property type="entry name" value="Transpos_assoc"/>
    <property type="match status" value="1"/>
</dbReference>
<evidence type="ECO:0008006" key="7">
    <source>
        <dbReference type="Google" id="ProtNLM"/>
    </source>
</evidence>
<feature type="domain" description="Transposase-associated" evidence="4">
    <location>
        <begin position="4"/>
        <end position="49"/>
    </location>
</feature>
<dbReference type="Pfam" id="PF13960">
    <property type="entry name" value="DUF4218"/>
    <property type="match status" value="1"/>
</dbReference>
<reference evidence="5 6" key="1">
    <citation type="journal article" date="2023" name="G3 (Bethesda)">
        <title>A chromosome-length genome assembly and annotation of blackberry (Rubus argutus, cv. 'Hillquist').</title>
        <authorList>
            <person name="Bruna T."/>
            <person name="Aryal R."/>
            <person name="Dudchenko O."/>
            <person name="Sargent D.J."/>
            <person name="Mead D."/>
            <person name="Buti M."/>
            <person name="Cavallini A."/>
            <person name="Hytonen T."/>
            <person name="Andres J."/>
            <person name="Pham M."/>
            <person name="Weisz D."/>
            <person name="Mascagni F."/>
            <person name="Usai G."/>
            <person name="Natali L."/>
            <person name="Bassil N."/>
            <person name="Fernandez G.E."/>
            <person name="Lomsadze A."/>
            <person name="Armour M."/>
            <person name="Olukolu B."/>
            <person name="Poorten T."/>
            <person name="Britton C."/>
            <person name="Davik J."/>
            <person name="Ashrafi H."/>
            <person name="Aiden E.L."/>
            <person name="Borodovsky M."/>
            <person name="Worthington M."/>
        </authorList>
    </citation>
    <scope>NUCLEOTIDE SEQUENCE [LARGE SCALE GENOMIC DNA]</scope>
    <source>
        <strain evidence="5">PI 553951</strain>
    </source>
</reference>
<accession>A0AAW1XJ99</accession>
<comment type="caution">
    <text evidence="5">The sequence shown here is derived from an EMBL/GenBank/DDBJ whole genome shotgun (WGS) entry which is preliminary data.</text>
</comment>
<dbReference type="EMBL" id="JBEDUW010000003">
    <property type="protein sequence ID" value="KAK9936381.1"/>
    <property type="molecule type" value="Genomic_DNA"/>
</dbReference>
<feature type="compositionally biased region" description="Acidic residues" evidence="1">
    <location>
        <begin position="92"/>
        <end position="103"/>
    </location>
</feature>
<dbReference type="Pfam" id="PF13952">
    <property type="entry name" value="DUF4216"/>
    <property type="match status" value="1"/>
</dbReference>
<sequence length="483" mass="55853">MLDRDWLRLHRAHPEYEQGAWKFVQVVTKNLGYPEKILCPCIDCRSVSHQFGSSCRRTFGCRNISVALKDFPNDFGKCNSKKRKRNNNSNDGVDDDDDDDDAAANDGANDQDELSRWKKRSIFFDLPYWEELPLQARLCGPVHFRWMYPFERYMKTLKDYVRNPARPEGCIAKSYLADECMSFCSYFLKKSIQAEEKEVRNDDFANEVILEGHPISEATTITLSDREKNIAHLAVLMNTAEVDPYLDLHLEELQESNIRLNKDATLLWKRHSEKFAEWIKNKIPIDSKNHSDRLKWIAYGPRNKALSLTGYIVNGQRFHTKDIERETQNSGVTYDATSMCRASAKDNAQVADLVTYYGILTDIILLDYHVFYVPVFKCHWANKGNGVKIEDGFTLVNLHQSQVSFARDPYILASQAKQVFYSREDDSSNWYVVLKAPPRGFHELETYDGNIDATSMPPENDMDMDDASEEVRYVREDCEGIFV</sequence>
<gene>
    <name evidence="5" type="ORF">M0R45_013227</name>
</gene>
<feature type="domain" description="DUF4218" evidence="3">
    <location>
        <begin position="132"/>
        <end position="201"/>
    </location>
</feature>
<evidence type="ECO:0000259" key="3">
    <source>
        <dbReference type="Pfam" id="PF13960"/>
    </source>
</evidence>
<keyword evidence="6" id="KW-1185">Reference proteome</keyword>